<evidence type="ECO:0000259" key="1">
    <source>
        <dbReference type="PROSITE" id="PS50853"/>
    </source>
</evidence>
<dbReference type="CDD" id="cd00063">
    <property type="entry name" value="FN3"/>
    <property type="match status" value="1"/>
</dbReference>
<dbReference type="Pfam" id="PF24595">
    <property type="entry name" value="DUF7619"/>
    <property type="match status" value="1"/>
</dbReference>
<dbReference type="EMBL" id="CP032157">
    <property type="protein sequence ID" value="AXY74903.1"/>
    <property type="molecule type" value="Genomic_DNA"/>
</dbReference>
<dbReference type="Pfam" id="PF11617">
    <property type="entry name" value="Cu-binding_MopE"/>
    <property type="match status" value="6"/>
</dbReference>
<dbReference type="Gene3D" id="2.60.40.10">
    <property type="entry name" value="Immunoglobulins"/>
    <property type="match status" value="1"/>
</dbReference>
<name>A0A3B7MNL2_9BACT</name>
<evidence type="ECO:0000313" key="2">
    <source>
        <dbReference type="EMBL" id="AXY74903.1"/>
    </source>
</evidence>
<dbReference type="InterPro" id="IPR011055">
    <property type="entry name" value="Dup_hybrid_motif"/>
</dbReference>
<dbReference type="InterPro" id="IPR036116">
    <property type="entry name" value="FN3_sf"/>
</dbReference>
<proteinExistence type="predicted"/>
<dbReference type="InterPro" id="IPR013783">
    <property type="entry name" value="Ig-like_fold"/>
</dbReference>
<accession>A0A3B7MNL2</accession>
<keyword evidence="3" id="KW-1185">Reference proteome</keyword>
<dbReference type="OrthoDB" id="9805017at2"/>
<dbReference type="PROSITE" id="PS50853">
    <property type="entry name" value="FN3"/>
    <property type="match status" value="1"/>
</dbReference>
<dbReference type="RefSeq" id="WP_119050786.1">
    <property type="nucleotide sequence ID" value="NZ_CP032157.1"/>
</dbReference>
<dbReference type="Gene3D" id="2.70.70.10">
    <property type="entry name" value="Glucose Permease (Domain IIA)"/>
    <property type="match status" value="1"/>
</dbReference>
<feature type="domain" description="Fibronectin type-III" evidence="1">
    <location>
        <begin position="979"/>
        <end position="1075"/>
    </location>
</feature>
<evidence type="ECO:0000313" key="3">
    <source>
        <dbReference type="Proteomes" id="UP000263900"/>
    </source>
</evidence>
<gene>
    <name evidence="2" type="ORF">D3H65_13295</name>
</gene>
<dbReference type="SUPFAM" id="SSF49265">
    <property type="entry name" value="Fibronectin type III"/>
    <property type="match status" value="1"/>
</dbReference>
<dbReference type="InterPro" id="IPR003961">
    <property type="entry name" value="FN3_dom"/>
</dbReference>
<dbReference type="InterPro" id="IPR055353">
    <property type="entry name" value="DUF7619"/>
</dbReference>
<dbReference type="KEGG" id="pseg:D3H65_13295"/>
<dbReference type="InterPro" id="IPR021655">
    <property type="entry name" value="Put_metal-bd"/>
</dbReference>
<protein>
    <recommendedName>
        <fullName evidence="1">Fibronectin type-III domain-containing protein</fullName>
    </recommendedName>
</protein>
<reference evidence="2 3" key="1">
    <citation type="submission" date="2018-09" db="EMBL/GenBank/DDBJ databases">
        <title>Genome sequencing of strain 6GH32-13.</title>
        <authorList>
            <person name="Weon H.-Y."/>
            <person name="Heo J."/>
            <person name="Kwon S.-W."/>
        </authorList>
    </citation>
    <scope>NUCLEOTIDE SEQUENCE [LARGE SCALE GENOMIC DNA]</scope>
    <source>
        <strain evidence="2 3">5GH32-13</strain>
    </source>
</reference>
<sequence>MRHILLIRLLAGVLFTGMALTGTVVQAQPVMRGAQPYLGQKSMRVFWTNSPGATEIEVRTRKDGGAWSAWTNMGSGINEFTDIGLSEGSKYTYQIREKVNGVWSAPSNEKGNSFQRLWPVMKAGDPSAESVEILHGFGQPIEADGDFYFHEGVDIHGETGVDMEWVRAPIGGIVKNHGGSGSDINVDLEVSIGGGTVFIQFNHLQDLDPNLKDNETVEAGQILGRIYKSPVWKTENSHTHCHYWGTEGNMFGSTMNPYNIWLSPTYRDPQGGAPVVMDVNGDSKDITFRKAPDSDDFFEDDKVHNGVDIIAEAVDKQSTDAPWQNPGFVGYFIQKEKKGSWVQSVKDVEDPYCVFNSSIFYHTDADHNNPLITQSIIYYKPKTQSKDPTTPGFYFWKQWFSYQVTNTKSTTGEEAEITDQARWCTDAQNTVGEDNGYVPGYKKARIIDEAKFEDARYRVGIVLKDLINKAPTRFKEFKVDNFRPYVKAVSIEGGKFKYKAEWAWEPGPGQLTLTEEKNDEKACGVIRIKVTMSEPMKDVTVEVPALGFSKNKTAAVGGSDGRVFEFEIPADLTKDGPEGPHKLEIDGHDVNDNAVQGFADKGAKGENDFHKRELDGSWKPASVRVGKDIIHEFKLLVLTIDVVAKPASSCGKKDGEATINAYGDEGPFEYSVDGSKFQASNVFKKLAGGWHQATVRKKDTECEFNQDFHLKDGKLEVDVSGFGSIEFCEDQRPTITLAASASGGSGDYEYSWPGGVLTVSGSGYYTVTVTDKQTGCKRTKGGKVTFIPIVCSRDPNDIVGPQGYGPGKMIAKSKSHPYMVRFENDPAFATAPAQVVKINHPLDKNTNLFSLRLGDFGFAGMTFSVPADKTYYAARLDVMDSLGVVVDVTAGIDVNKKEVFWIFESKDPATGLPPADALLGFLPVNDSTGKGEGFVSYTIKAASHTQTGDTIHAKASIVFDVNGAIETPQIFNTIDALPPVSKVKALPPVTNNTEIRVSWDGVDDAGGSGVRDYVLYVSENGGQFKAVQPASGDTVLLFNGAKGDTYSFFTVATDNTGNVEGMKNAGETTIKISDDCKDEICNGVDDDCDGEVDEGFIVTYYRDADGDGFGALSQPKQGTTCNVPAGYVLNSTDCNDNDKEVHPGATEVCNGKDDDCDGLVDEGCGIQRYYMDVDKDGYGRNEGSRLSATPIPGWVLVNGDCADWDATIYPGAPELANGRDDNCNGQVDEGLPMQRYYLDVDKDGFGRNENSKLSAIPLTGYVLVNGDCADFDPTIYPGAPELANGRDDNCNGQVDEGLPMQRYYLDVDKDGFGRNENSKLSAIPLTGYVLLNGDCADFDATIYPGAPELANGRDDNCNGQVDEGLPMQRYYQDVDKDGYGREQGSRLSAIPLAGYVLLGGDCNDFDPKVYPGAPEVKNNKDDNCDGQVDEVPRISVTGGAASNSKLSTEPVVAGKFEVVVSPVPSYYDFTVHLQQGDPVEKVRIRVYDQVGRLVEGKDQLSIGSKITIGGQYAKGYYTLEAVQGKNRQVVKLVKL</sequence>
<organism evidence="2 3">
    <name type="scientific">Paraflavitalea soli</name>
    <dbReference type="NCBI Taxonomy" id="2315862"/>
    <lineage>
        <taxon>Bacteria</taxon>
        <taxon>Pseudomonadati</taxon>
        <taxon>Bacteroidota</taxon>
        <taxon>Chitinophagia</taxon>
        <taxon>Chitinophagales</taxon>
        <taxon>Chitinophagaceae</taxon>
        <taxon>Paraflavitalea</taxon>
    </lineage>
</organism>
<dbReference type="Proteomes" id="UP000263900">
    <property type="component" value="Chromosome"/>
</dbReference>